<dbReference type="CDD" id="cd06170">
    <property type="entry name" value="LuxR_C_like"/>
    <property type="match status" value="1"/>
</dbReference>
<dbReference type="RefSeq" id="WP_132300743.1">
    <property type="nucleotide sequence ID" value="NZ_CP170642.1"/>
</dbReference>
<accession>A0A4R1KYD6</accession>
<dbReference type="Pfam" id="PF00196">
    <property type="entry name" value="GerE"/>
    <property type="match status" value="1"/>
</dbReference>
<evidence type="ECO:0000259" key="5">
    <source>
        <dbReference type="PROSITE" id="PS50043"/>
    </source>
</evidence>
<evidence type="ECO:0000256" key="3">
    <source>
        <dbReference type="ARBA" id="ARBA00023163"/>
    </source>
</evidence>
<evidence type="ECO:0000313" key="7">
    <source>
        <dbReference type="EMBL" id="TCK70512.1"/>
    </source>
</evidence>
<keyword evidence="1" id="KW-0805">Transcription regulation</keyword>
<dbReference type="Gene3D" id="1.10.10.10">
    <property type="entry name" value="Winged helix-like DNA-binding domain superfamily/Winged helix DNA-binding domain"/>
    <property type="match status" value="1"/>
</dbReference>
<keyword evidence="3" id="KW-0804">Transcription</keyword>
<proteinExistence type="predicted"/>
<feature type="domain" description="HTH luxR-type" evidence="5">
    <location>
        <begin position="128"/>
        <end position="193"/>
    </location>
</feature>
<evidence type="ECO:0000259" key="6">
    <source>
        <dbReference type="PROSITE" id="PS50110"/>
    </source>
</evidence>
<reference evidence="7 8" key="1">
    <citation type="submission" date="2019-03" db="EMBL/GenBank/DDBJ databases">
        <title>Genomic Encyclopedia of Type Strains, Phase IV (KMG-IV): sequencing the most valuable type-strain genomes for metagenomic binning, comparative biology and taxonomic classification.</title>
        <authorList>
            <person name="Goeker M."/>
        </authorList>
    </citation>
    <scope>NUCLEOTIDE SEQUENCE [LARGE SCALE GENOMIC DNA]</scope>
    <source>
        <strain evidence="7 8">DSM 10053</strain>
    </source>
</reference>
<feature type="domain" description="Response regulatory" evidence="6">
    <location>
        <begin position="2"/>
        <end position="116"/>
    </location>
</feature>
<evidence type="ECO:0000256" key="2">
    <source>
        <dbReference type="ARBA" id="ARBA00023125"/>
    </source>
</evidence>
<dbReference type="EMBL" id="SMGJ01000002">
    <property type="protein sequence ID" value="TCK70512.1"/>
    <property type="molecule type" value="Genomic_DNA"/>
</dbReference>
<organism evidence="7 8">
    <name type="scientific">Lonepinella koalarum</name>
    <dbReference type="NCBI Taxonomy" id="53417"/>
    <lineage>
        <taxon>Bacteria</taxon>
        <taxon>Pseudomonadati</taxon>
        <taxon>Pseudomonadota</taxon>
        <taxon>Gammaproteobacteria</taxon>
        <taxon>Pasteurellales</taxon>
        <taxon>Pasteurellaceae</taxon>
        <taxon>Lonepinella</taxon>
    </lineage>
</organism>
<dbReference type="AlphaFoldDB" id="A0A4R1KYD6"/>
<comment type="caution">
    <text evidence="7">The sequence shown here is derived from an EMBL/GenBank/DDBJ whole genome shotgun (WGS) entry which is preliminary data.</text>
</comment>
<evidence type="ECO:0000313" key="8">
    <source>
        <dbReference type="Proteomes" id="UP000295496"/>
    </source>
</evidence>
<dbReference type="PROSITE" id="PS50110">
    <property type="entry name" value="RESPONSE_REGULATORY"/>
    <property type="match status" value="1"/>
</dbReference>
<dbReference type="InterPro" id="IPR011006">
    <property type="entry name" value="CheY-like_superfamily"/>
</dbReference>
<dbReference type="InterPro" id="IPR000792">
    <property type="entry name" value="Tscrpt_reg_LuxR_C"/>
</dbReference>
<dbReference type="PANTHER" id="PTHR44688">
    <property type="entry name" value="DNA-BINDING TRANSCRIPTIONAL ACTIVATOR DEVR_DOSR"/>
    <property type="match status" value="1"/>
</dbReference>
<feature type="modified residue" description="4-aspartylphosphate" evidence="4">
    <location>
        <position position="51"/>
    </location>
</feature>
<evidence type="ECO:0000256" key="4">
    <source>
        <dbReference type="PROSITE-ProRule" id="PRU00169"/>
    </source>
</evidence>
<evidence type="ECO:0000256" key="1">
    <source>
        <dbReference type="ARBA" id="ARBA00023015"/>
    </source>
</evidence>
<dbReference type="InterPro" id="IPR001789">
    <property type="entry name" value="Sig_transdc_resp-reg_receiver"/>
</dbReference>
<name>A0A4R1KYD6_9PAST</name>
<dbReference type="InterPro" id="IPR016032">
    <property type="entry name" value="Sig_transdc_resp-reg_C-effctor"/>
</dbReference>
<dbReference type="GO" id="GO:0006355">
    <property type="term" value="P:regulation of DNA-templated transcription"/>
    <property type="evidence" value="ECO:0007669"/>
    <property type="project" value="InterPro"/>
</dbReference>
<dbReference type="PROSITE" id="PS50043">
    <property type="entry name" value="HTH_LUXR_2"/>
    <property type="match status" value="1"/>
</dbReference>
<dbReference type="Pfam" id="PF00072">
    <property type="entry name" value="Response_reg"/>
    <property type="match status" value="1"/>
</dbReference>
<dbReference type="InterPro" id="IPR036388">
    <property type="entry name" value="WH-like_DNA-bd_sf"/>
</dbReference>
<keyword evidence="2" id="KW-0238">DNA-binding</keyword>
<dbReference type="GO" id="GO:0003677">
    <property type="term" value="F:DNA binding"/>
    <property type="evidence" value="ECO:0007669"/>
    <property type="project" value="UniProtKB-KW"/>
</dbReference>
<protein>
    <submittedName>
        <fullName evidence="7">LuxR family two component transcriptional regulator</fullName>
    </submittedName>
</protein>
<dbReference type="Gene3D" id="3.40.50.2300">
    <property type="match status" value="1"/>
</dbReference>
<dbReference type="PRINTS" id="PR00038">
    <property type="entry name" value="HTHLUXR"/>
</dbReference>
<dbReference type="PANTHER" id="PTHR44688:SF16">
    <property type="entry name" value="DNA-BINDING TRANSCRIPTIONAL ACTIVATOR DEVR_DOSR"/>
    <property type="match status" value="1"/>
</dbReference>
<dbReference type="Proteomes" id="UP000295496">
    <property type="component" value="Unassembled WGS sequence"/>
</dbReference>
<dbReference type="GO" id="GO:0000160">
    <property type="term" value="P:phosphorelay signal transduction system"/>
    <property type="evidence" value="ECO:0007669"/>
    <property type="project" value="InterPro"/>
</dbReference>
<dbReference type="SMART" id="SM00448">
    <property type="entry name" value="REC"/>
    <property type="match status" value="1"/>
</dbReference>
<gene>
    <name evidence="7" type="ORF">EV692_0789</name>
</gene>
<keyword evidence="8" id="KW-1185">Reference proteome</keyword>
<dbReference type="SUPFAM" id="SSF46894">
    <property type="entry name" value="C-terminal effector domain of the bipartite response regulators"/>
    <property type="match status" value="1"/>
</dbReference>
<sequence length="193" mass="22079">MQIHLVDDDPSVLDSTQFLLEQLGYQVTTWSDSVKFVQNAPHFVPGIVLLDMKMPLMDGKQVHQYLSKIQSTLAVIIMTAYADVPMAVSELKQGAVDFLQKPVDFEHLRATLQIAEQRTLSNYEKQKIKQDYHTLSPKQHEILALIIQGKINREIAQQLNIAIRTVEVHRAQIMQKMNAKTLAELIYKRSLLD</sequence>
<keyword evidence="4" id="KW-0597">Phosphoprotein</keyword>
<dbReference type="SUPFAM" id="SSF52172">
    <property type="entry name" value="CheY-like"/>
    <property type="match status" value="1"/>
</dbReference>
<dbReference type="SMART" id="SM00421">
    <property type="entry name" value="HTH_LUXR"/>
    <property type="match status" value="1"/>
</dbReference>